<sequence>MFLYFYLSLFLSFSLSLFLSFSLSLFLSFFLPMGTDSWVDSFGHRSISKGIIPS</sequence>
<dbReference type="EMBL" id="KZ825474">
    <property type="protein sequence ID" value="PYI34683.1"/>
    <property type="molecule type" value="Genomic_DNA"/>
</dbReference>
<evidence type="ECO:0000256" key="1">
    <source>
        <dbReference type="SAM" id="Phobius"/>
    </source>
</evidence>
<dbReference type="Proteomes" id="UP000248817">
    <property type="component" value="Unassembled WGS sequence"/>
</dbReference>
<keyword evidence="1" id="KW-0812">Transmembrane</keyword>
<gene>
    <name evidence="2" type="ORF">BP00DRAFT_422921</name>
</gene>
<dbReference type="AlphaFoldDB" id="A0A2V5IKV1"/>
<keyword evidence="3" id="KW-1185">Reference proteome</keyword>
<feature type="transmembrane region" description="Helical" evidence="1">
    <location>
        <begin position="6"/>
        <end position="31"/>
    </location>
</feature>
<evidence type="ECO:0000313" key="3">
    <source>
        <dbReference type="Proteomes" id="UP000248817"/>
    </source>
</evidence>
<evidence type="ECO:0000313" key="2">
    <source>
        <dbReference type="EMBL" id="PYI34683.1"/>
    </source>
</evidence>
<protein>
    <submittedName>
        <fullName evidence="2">Uncharacterized protein</fullName>
    </submittedName>
</protein>
<organism evidence="2 3">
    <name type="scientific">Aspergillus indologenus CBS 114.80</name>
    <dbReference type="NCBI Taxonomy" id="1450541"/>
    <lineage>
        <taxon>Eukaryota</taxon>
        <taxon>Fungi</taxon>
        <taxon>Dikarya</taxon>
        <taxon>Ascomycota</taxon>
        <taxon>Pezizomycotina</taxon>
        <taxon>Eurotiomycetes</taxon>
        <taxon>Eurotiomycetidae</taxon>
        <taxon>Eurotiales</taxon>
        <taxon>Aspergillaceae</taxon>
        <taxon>Aspergillus</taxon>
        <taxon>Aspergillus subgen. Circumdati</taxon>
    </lineage>
</organism>
<keyword evidence="1" id="KW-0472">Membrane</keyword>
<reference evidence="2 3" key="1">
    <citation type="submission" date="2018-02" db="EMBL/GenBank/DDBJ databases">
        <title>The genomes of Aspergillus section Nigri reveals drivers in fungal speciation.</title>
        <authorList>
            <consortium name="DOE Joint Genome Institute"/>
            <person name="Vesth T.C."/>
            <person name="Nybo J."/>
            <person name="Theobald S."/>
            <person name="Brandl J."/>
            <person name="Frisvad J.C."/>
            <person name="Nielsen K.F."/>
            <person name="Lyhne E.K."/>
            <person name="Kogle M.E."/>
            <person name="Kuo A."/>
            <person name="Riley R."/>
            <person name="Clum A."/>
            <person name="Nolan M."/>
            <person name="Lipzen A."/>
            <person name="Salamov A."/>
            <person name="Henrissat B."/>
            <person name="Wiebenga A."/>
            <person name="De vries R.P."/>
            <person name="Grigoriev I.V."/>
            <person name="Mortensen U.H."/>
            <person name="Andersen M.R."/>
            <person name="Baker S.E."/>
        </authorList>
    </citation>
    <scope>NUCLEOTIDE SEQUENCE [LARGE SCALE GENOMIC DNA]</scope>
    <source>
        <strain evidence="2 3">CBS 114.80</strain>
    </source>
</reference>
<proteinExistence type="predicted"/>
<name>A0A2V5IKV1_9EURO</name>
<accession>A0A2V5IKV1</accession>
<keyword evidence="1" id="KW-1133">Transmembrane helix</keyword>